<protein>
    <submittedName>
        <fullName evidence="3">ATP-binding protein</fullName>
    </submittedName>
</protein>
<dbReference type="Gene3D" id="3.40.1360.10">
    <property type="match status" value="1"/>
</dbReference>
<dbReference type="Proteomes" id="UP001139068">
    <property type="component" value="Unassembled WGS sequence"/>
</dbReference>
<proteinExistence type="predicted"/>
<dbReference type="InterPro" id="IPR003594">
    <property type="entry name" value="HATPase_dom"/>
</dbReference>
<dbReference type="InterPro" id="IPR034136">
    <property type="entry name" value="TOPRIM_Topo6A/Spo11"/>
</dbReference>
<dbReference type="EMBL" id="JAIVFL010000001">
    <property type="protein sequence ID" value="MCI4674786.1"/>
    <property type="molecule type" value="Genomic_DNA"/>
</dbReference>
<gene>
    <name evidence="3" type="ORF">K9U37_07635</name>
</gene>
<keyword evidence="3" id="KW-0067">ATP-binding</keyword>
<dbReference type="Gene3D" id="3.30.565.10">
    <property type="entry name" value="Histidine kinase-like ATPase, C-terminal domain"/>
    <property type="match status" value="1"/>
</dbReference>
<dbReference type="Pfam" id="PF21180">
    <property type="entry name" value="TOP6A-Spo11_Toprim"/>
    <property type="match status" value="1"/>
</dbReference>
<keyword evidence="4" id="KW-1185">Reference proteome</keyword>
<sequence>MFATPRAAEFLELRALQAQTGQPAGAFGDVVIKELLDNALDAAESTGRAPAITITTREGDDVTYITVTDNGDGIAPATVDHICDFNVLVSDKAKYRGPARGAQGNALKTLLGIPYAFDITKPVVIESAGVRHELQVTVDRCGDVVVTHETTGSGRTAGTSVTVPLPGPDHLDADASWWAWRTALVNPHATITVVDHAYSGSGDDTTVYKPSDVVWSKWTPSAPSSPHWYDATAFTALVHSHIHSARNGHPDKPLGEFIREFDGLSGTSKAKAVRAAAPDVTHLSGLDGRDDLIAALHATMIEHAKPTPANRLGPVGEDHYRRMLHDTYGVNRFWYRNGSATVNGVPWIIEVAVADTDEPGDTWFAFNHAPAFGDPLGRTYLPASDINTFGAASFLAAAYANNTSSGGNRAAVVHIICAAPQFVDKGKVALVVPKAVAETAAKTLDAATKTLRREAEQRRKDAVKAERAHQQAIKAERENLWSIKDAVFEVLAEAKASAGDVCAARTLFYKVRPLLQNYTDKELGYAYFSQTLLPEYERTVAPLPGLYYEPRGELHHPHDDDVIPLGTREVEAYTPPPWQFDKVLYVEKKGLAAQLAPYRLGERYDMAVIFGQGYAPTACRNLLARSDVRDMKLFVVHDADPSGYDIARTLAEATRRMPDHTIDVIDLGLTVPQAIAHGLETEKFTRKKELPADLELDAAALEWFTGTPTSAGYGSFHHECRRCELNAFSADQLAEFIEAGLQSAGATTKLVPPAEVLDGYVRAVRDETLTELVWAELAGMVDVDAVVRQLIDNHPELADAREARVRESFTGDPYQSWRSATEHLVRDDINAADDLDGSVRALLAEQLAAPAGDSETGDDA</sequence>
<evidence type="ECO:0000313" key="3">
    <source>
        <dbReference type="EMBL" id="MCI4674786.1"/>
    </source>
</evidence>
<feature type="domain" description="Topoisomerase 6 subunit A/Spo11 TOPRIM" evidence="2">
    <location>
        <begin position="583"/>
        <end position="657"/>
    </location>
</feature>
<dbReference type="InterPro" id="IPR036890">
    <property type="entry name" value="HATPase_C_sf"/>
</dbReference>
<evidence type="ECO:0000259" key="2">
    <source>
        <dbReference type="Pfam" id="PF21180"/>
    </source>
</evidence>
<reference evidence="3" key="1">
    <citation type="journal article" date="2022" name="ISME J.">
        <title>Identification of active gaseous-alkane degraders at natural gas seeps.</title>
        <authorList>
            <person name="Farhan Ul Haque M."/>
            <person name="Hernandez M."/>
            <person name="Crombie A.T."/>
            <person name="Murrell J.C."/>
        </authorList>
    </citation>
    <scope>NUCLEOTIDE SEQUENCE</scope>
    <source>
        <strain evidence="3">ANDR5</strain>
    </source>
</reference>
<feature type="domain" description="Histidine kinase/HSP90-like ATPase" evidence="1">
    <location>
        <begin position="31"/>
        <end position="86"/>
    </location>
</feature>
<keyword evidence="3" id="KW-0547">Nucleotide-binding</keyword>
<evidence type="ECO:0000313" key="4">
    <source>
        <dbReference type="Proteomes" id="UP001139068"/>
    </source>
</evidence>
<accession>A0ABS9YU77</accession>
<comment type="caution">
    <text evidence="3">The sequence shown here is derived from an EMBL/GenBank/DDBJ whole genome shotgun (WGS) entry which is preliminary data.</text>
</comment>
<name>A0ABS9YU77_9MYCO</name>
<dbReference type="GO" id="GO:0005524">
    <property type="term" value="F:ATP binding"/>
    <property type="evidence" value="ECO:0007669"/>
    <property type="project" value="UniProtKB-KW"/>
</dbReference>
<dbReference type="SUPFAM" id="SSF55874">
    <property type="entry name" value="ATPase domain of HSP90 chaperone/DNA topoisomerase II/histidine kinase"/>
    <property type="match status" value="1"/>
</dbReference>
<dbReference type="Pfam" id="PF02518">
    <property type="entry name" value="HATPase_c"/>
    <property type="match status" value="1"/>
</dbReference>
<dbReference type="InterPro" id="IPR036078">
    <property type="entry name" value="Spo11/TopoVI_A_sf"/>
</dbReference>
<dbReference type="RefSeq" id="WP_243071177.1">
    <property type="nucleotide sequence ID" value="NZ_JAIVFL010000001.1"/>
</dbReference>
<organism evidence="3 4">
    <name type="scientific">Candidatus Mycolicibacterium alkanivorans</name>
    <dbReference type="NCBI Taxonomy" id="2954114"/>
    <lineage>
        <taxon>Bacteria</taxon>
        <taxon>Bacillati</taxon>
        <taxon>Actinomycetota</taxon>
        <taxon>Actinomycetes</taxon>
        <taxon>Mycobacteriales</taxon>
        <taxon>Mycobacteriaceae</taxon>
        <taxon>Mycolicibacterium</taxon>
    </lineage>
</organism>
<dbReference type="SUPFAM" id="SSF56726">
    <property type="entry name" value="DNA topoisomerase IV, alpha subunit"/>
    <property type="match status" value="1"/>
</dbReference>
<evidence type="ECO:0000259" key="1">
    <source>
        <dbReference type="Pfam" id="PF02518"/>
    </source>
</evidence>